<dbReference type="Proteomes" id="UP000518752">
    <property type="component" value="Unassembled WGS sequence"/>
</dbReference>
<dbReference type="Pfam" id="PF01328">
    <property type="entry name" value="Peroxidase_2"/>
    <property type="match status" value="3"/>
</dbReference>
<evidence type="ECO:0000256" key="4">
    <source>
        <dbReference type="ARBA" id="ARBA00022723"/>
    </source>
</evidence>
<evidence type="ECO:0000256" key="6">
    <source>
        <dbReference type="ARBA" id="ARBA00023004"/>
    </source>
</evidence>
<dbReference type="PANTHER" id="PTHR33577">
    <property type="entry name" value="STERIGMATOCYSTIN BIOSYNTHESIS PEROXIDASE STCC-RELATED"/>
    <property type="match status" value="1"/>
</dbReference>
<sequence length="563" mass="61698">MNTLALCVSGSSDHSGPGSGSGSGSSGIDWNLHKWQKPGSDDSRGPCPGLNTLANHGFLPRNGKNITVQNILDAVNDGFNFRPIDIMVVAAKVALLSTDNVNYVTLEESGLYGNIEHDTSLSRSDYALGDNIHFNETIYQTLASSNPGVDYYNITSAAQVVEQRLVDDKIANPALINTIKEITFRTRESAFYLSTMGNVTAGTAPKKFVDILFREERLPLEEGWRPSAVPIDDSNFPTLQSAVFNATSWQPSGKVICPWIRDQPEGPSSITINHPPSPQLVVTSTSNIGTHLKAFLFNYYLIWRRNVKISALYHSTSPVQAQHVERNAMTPASFLICAFATLITHASSDKIDWNAHKWQAPGPHDSRGPCPGLNTLANHDFLPRNGSNITIPVVLQAAEGDHGTLEHDTSLSRNDYALGDNIHFNETVFTTLANSNPGVDYYNTTSAAQVMELRLAEDQIINPNLTNTVKEFFVRAFESSAYLSVMGNVTTGVAPKNFVQIFFREERLPLEEGWKRSEVPIDDDTLGNVLGLIENATTWAPSGEIICPWIRLQPEGDATIVQG</sequence>
<gene>
    <name evidence="10" type="ORF">D9757_010426</name>
</gene>
<keyword evidence="5" id="KW-0560">Oxidoreductase</keyword>
<evidence type="ECO:0000256" key="1">
    <source>
        <dbReference type="ARBA" id="ARBA00001970"/>
    </source>
</evidence>
<feature type="region of interest" description="Disordered" evidence="8">
    <location>
        <begin position="9"/>
        <end position="47"/>
    </location>
</feature>
<evidence type="ECO:0000256" key="2">
    <source>
        <dbReference type="ARBA" id="ARBA00022559"/>
    </source>
</evidence>
<keyword evidence="6" id="KW-0408">Iron</keyword>
<reference evidence="10 11" key="1">
    <citation type="journal article" date="2020" name="ISME J.">
        <title>Uncovering the hidden diversity of litter-decomposition mechanisms in mushroom-forming fungi.</title>
        <authorList>
            <person name="Floudas D."/>
            <person name="Bentzer J."/>
            <person name="Ahren D."/>
            <person name="Johansson T."/>
            <person name="Persson P."/>
            <person name="Tunlid A."/>
        </authorList>
    </citation>
    <scope>NUCLEOTIDE SEQUENCE [LARGE SCALE GENOMIC DNA]</scope>
    <source>
        <strain evidence="10 11">CBS 406.79</strain>
    </source>
</reference>
<evidence type="ECO:0000313" key="10">
    <source>
        <dbReference type="EMBL" id="KAF5368726.1"/>
    </source>
</evidence>
<comment type="cofactor">
    <cofactor evidence="1">
        <name>heme b</name>
        <dbReference type="ChEBI" id="CHEBI:60344"/>
    </cofactor>
</comment>
<dbReference type="SUPFAM" id="SSF47571">
    <property type="entry name" value="Cloroperoxidase"/>
    <property type="match status" value="2"/>
</dbReference>
<comment type="similarity">
    <text evidence="7">Belongs to the chloroperoxidase family.</text>
</comment>
<comment type="caution">
    <text evidence="10">The sequence shown here is derived from an EMBL/GenBank/DDBJ whole genome shotgun (WGS) entry which is preliminary data.</text>
</comment>
<evidence type="ECO:0000256" key="3">
    <source>
        <dbReference type="ARBA" id="ARBA00022617"/>
    </source>
</evidence>
<name>A0A8H5GPR5_9AGAR</name>
<keyword evidence="2" id="KW-0575">Peroxidase</keyword>
<dbReference type="PANTHER" id="PTHR33577:SF19">
    <property type="entry name" value="HEME HALOPEROXIDASE FAMILY PROFILE DOMAIN-CONTAINING PROTEIN-RELATED"/>
    <property type="match status" value="1"/>
</dbReference>
<dbReference type="GO" id="GO:0046872">
    <property type="term" value="F:metal ion binding"/>
    <property type="evidence" value="ECO:0007669"/>
    <property type="project" value="UniProtKB-KW"/>
</dbReference>
<dbReference type="InterPro" id="IPR000028">
    <property type="entry name" value="Chloroperoxidase"/>
</dbReference>
<keyword evidence="11" id="KW-1185">Reference proteome</keyword>
<dbReference type="OrthoDB" id="407298at2759"/>
<dbReference type="PROSITE" id="PS51405">
    <property type="entry name" value="HEME_HALOPEROXIDASE"/>
    <property type="match status" value="2"/>
</dbReference>
<organism evidence="10 11">
    <name type="scientific">Collybiopsis confluens</name>
    <dbReference type="NCBI Taxonomy" id="2823264"/>
    <lineage>
        <taxon>Eukaryota</taxon>
        <taxon>Fungi</taxon>
        <taxon>Dikarya</taxon>
        <taxon>Basidiomycota</taxon>
        <taxon>Agaricomycotina</taxon>
        <taxon>Agaricomycetes</taxon>
        <taxon>Agaricomycetidae</taxon>
        <taxon>Agaricales</taxon>
        <taxon>Marasmiineae</taxon>
        <taxon>Omphalotaceae</taxon>
        <taxon>Collybiopsis</taxon>
    </lineage>
</organism>
<evidence type="ECO:0000256" key="8">
    <source>
        <dbReference type="SAM" id="MobiDB-lite"/>
    </source>
</evidence>
<accession>A0A8H5GPR5</accession>
<dbReference type="InterPro" id="IPR036851">
    <property type="entry name" value="Chloroperoxidase-like_sf"/>
</dbReference>
<proteinExistence type="inferred from homology"/>
<dbReference type="Gene3D" id="1.10.489.10">
    <property type="entry name" value="Chloroperoxidase-like"/>
    <property type="match status" value="3"/>
</dbReference>
<evidence type="ECO:0000313" key="11">
    <source>
        <dbReference type="Proteomes" id="UP000518752"/>
    </source>
</evidence>
<feature type="domain" description="Heme haloperoxidase family profile" evidence="9">
    <location>
        <begin position="31"/>
        <end position="243"/>
    </location>
</feature>
<feature type="domain" description="Heme haloperoxidase family profile" evidence="9">
    <location>
        <begin position="354"/>
        <end position="531"/>
    </location>
</feature>
<evidence type="ECO:0000256" key="7">
    <source>
        <dbReference type="ARBA" id="ARBA00025795"/>
    </source>
</evidence>
<keyword evidence="4" id="KW-0479">Metal-binding</keyword>
<keyword evidence="3" id="KW-0349">Heme</keyword>
<evidence type="ECO:0000259" key="9">
    <source>
        <dbReference type="PROSITE" id="PS51405"/>
    </source>
</evidence>
<evidence type="ECO:0000256" key="5">
    <source>
        <dbReference type="ARBA" id="ARBA00023002"/>
    </source>
</evidence>
<protein>
    <recommendedName>
        <fullName evidence="9">Heme haloperoxidase family profile domain-containing protein</fullName>
    </recommendedName>
</protein>
<dbReference type="AlphaFoldDB" id="A0A8H5GPR5"/>
<dbReference type="EMBL" id="JAACJN010000132">
    <property type="protein sequence ID" value="KAF5368726.1"/>
    <property type="molecule type" value="Genomic_DNA"/>
</dbReference>
<dbReference type="GO" id="GO:0004601">
    <property type="term" value="F:peroxidase activity"/>
    <property type="evidence" value="ECO:0007669"/>
    <property type="project" value="UniProtKB-KW"/>
</dbReference>